<keyword evidence="7" id="KW-1185">Reference proteome</keyword>
<dbReference type="SUPFAM" id="SSF56176">
    <property type="entry name" value="FAD-binding/transporter-associated domain-like"/>
    <property type="match status" value="1"/>
</dbReference>
<dbReference type="InterPro" id="IPR002346">
    <property type="entry name" value="Mopterin_DH_FAD-bd"/>
</dbReference>
<dbReference type="SMART" id="SM01092">
    <property type="entry name" value="CO_deh_flav_C"/>
    <property type="match status" value="1"/>
</dbReference>
<dbReference type="Gene3D" id="3.30.465.10">
    <property type="match status" value="1"/>
</dbReference>
<feature type="region of interest" description="Disordered" evidence="4">
    <location>
        <begin position="266"/>
        <end position="306"/>
    </location>
</feature>
<gene>
    <name evidence="6" type="ORF">FDG2_1794</name>
</gene>
<dbReference type="InterPro" id="IPR016167">
    <property type="entry name" value="FAD-bd_PCMH_sub1"/>
</dbReference>
<dbReference type="InterPro" id="IPR016169">
    <property type="entry name" value="FAD-bd_PCMH_sub2"/>
</dbReference>
<evidence type="ECO:0000256" key="4">
    <source>
        <dbReference type="SAM" id="MobiDB-lite"/>
    </source>
</evidence>
<dbReference type="Proteomes" id="UP000199013">
    <property type="component" value="Unassembled WGS sequence"/>
</dbReference>
<dbReference type="SUPFAM" id="SSF55447">
    <property type="entry name" value="CO dehydrogenase flavoprotein C-terminal domain-like"/>
    <property type="match status" value="1"/>
</dbReference>
<dbReference type="PANTHER" id="PTHR42659:SF2">
    <property type="entry name" value="XANTHINE DEHYDROGENASE SUBUNIT C-RELATED"/>
    <property type="match status" value="1"/>
</dbReference>
<keyword evidence="3" id="KW-0560">Oxidoreductase</keyword>
<evidence type="ECO:0000259" key="5">
    <source>
        <dbReference type="PROSITE" id="PS51387"/>
    </source>
</evidence>
<keyword evidence="1" id="KW-0285">Flavoprotein</keyword>
<name>A0A1C3NWA7_9ACTN</name>
<evidence type="ECO:0000313" key="7">
    <source>
        <dbReference type="Proteomes" id="UP000199013"/>
    </source>
</evidence>
<evidence type="ECO:0000256" key="3">
    <source>
        <dbReference type="ARBA" id="ARBA00023002"/>
    </source>
</evidence>
<evidence type="ECO:0000256" key="1">
    <source>
        <dbReference type="ARBA" id="ARBA00022630"/>
    </source>
</evidence>
<sequence length="306" mass="30906">MADAVEILADGAADLLAGGTDLVPALRTGRRRPRRIVALRRVLELRTRGASADGLIVGAGVTYHDLAGWSLAPGLAAMARVVGSPQIRNLGTVGGALGTADPRGDLLTFLSAADAEVVLHSVHGARTVAISSYLADGRSPVELITAVRLPRPCGPQVYLKVGSRQAASAALVSCALVVDRVRERVACAISGVASRPIRPVAAEDFVREGVDWSTGTAPADVVAGFGELVTEAVQTASAPLPGDLRTSVAYRRHAAGVLAARAAGRCLSGPQPRPTAGAPAAPGGSGAPATPGASGYQRAAGGHGHE</sequence>
<protein>
    <submittedName>
        <fullName evidence="6">Molybdopterin dehydrogenase FAD-binding protein</fullName>
    </submittedName>
</protein>
<dbReference type="InterPro" id="IPR036318">
    <property type="entry name" value="FAD-bd_PCMH-like_sf"/>
</dbReference>
<keyword evidence="2" id="KW-0274">FAD</keyword>
<dbReference type="InterPro" id="IPR016166">
    <property type="entry name" value="FAD-bd_PCMH"/>
</dbReference>
<dbReference type="PANTHER" id="PTHR42659">
    <property type="entry name" value="XANTHINE DEHYDROGENASE SUBUNIT C-RELATED"/>
    <property type="match status" value="1"/>
</dbReference>
<dbReference type="GO" id="GO:0016491">
    <property type="term" value="F:oxidoreductase activity"/>
    <property type="evidence" value="ECO:0007669"/>
    <property type="project" value="UniProtKB-KW"/>
</dbReference>
<organism evidence="6 7">
    <name type="scientific">Candidatus Protofrankia californiensis</name>
    <dbReference type="NCBI Taxonomy" id="1839754"/>
    <lineage>
        <taxon>Bacteria</taxon>
        <taxon>Bacillati</taxon>
        <taxon>Actinomycetota</taxon>
        <taxon>Actinomycetes</taxon>
        <taxon>Frankiales</taxon>
        <taxon>Frankiaceae</taxon>
        <taxon>Protofrankia</taxon>
    </lineage>
</organism>
<dbReference type="InterPro" id="IPR051312">
    <property type="entry name" value="Diverse_Substr_Oxidored"/>
</dbReference>
<evidence type="ECO:0000313" key="6">
    <source>
        <dbReference type="EMBL" id="SBW20764.1"/>
    </source>
</evidence>
<dbReference type="AlphaFoldDB" id="A0A1C3NWA7"/>
<dbReference type="Gene3D" id="3.30.43.10">
    <property type="entry name" value="Uridine Diphospho-n-acetylenolpyruvylglucosamine Reductase, domain 2"/>
    <property type="match status" value="1"/>
</dbReference>
<dbReference type="Pfam" id="PF00941">
    <property type="entry name" value="FAD_binding_5"/>
    <property type="match status" value="1"/>
</dbReference>
<dbReference type="PROSITE" id="PS51387">
    <property type="entry name" value="FAD_PCMH"/>
    <property type="match status" value="1"/>
</dbReference>
<dbReference type="EMBL" id="FLUV01000758">
    <property type="protein sequence ID" value="SBW20764.1"/>
    <property type="molecule type" value="Genomic_DNA"/>
</dbReference>
<dbReference type="GO" id="GO:0071949">
    <property type="term" value="F:FAD binding"/>
    <property type="evidence" value="ECO:0007669"/>
    <property type="project" value="InterPro"/>
</dbReference>
<accession>A0A1C3NWA7</accession>
<dbReference type="Pfam" id="PF03450">
    <property type="entry name" value="CO_deh_flav_C"/>
    <property type="match status" value="1"/>
</dbReference>
<dbReference type="Gene3D" id="3.30.390.50">
    <property type="entry name" value="CO dehydrogenase flavoprotein, C-terminal domain"/>
    <property type="match status" value="1"/>
</dbReference>
<feature type="compositionally biased region" description="Low complexity" evidence="4">
    <location>
        <begin position="274"/>
        <end position="295"/>
    </location>
</feature>
<proteinExistence type="predicted"/>
<dbReference type="InterPro" id="IPR036683">
    <property type="entry name" value="CO_DH_flav_C_dom_sf"/>
</dbReference>
<dbReference type="InterPro" id="IPR005107">
    <property type="entry name" value="CO_DH_flav_C"/>
</dbReference>
<reference evidence="7" key="1">
    <citation type="submission" date="2016-02" db="EMBL/GenBank/DDBJ databases">
        <authorList>
            <person name="Wibberg D."/>
        </authorList>
    </citation>
    <scope>NUCLEOTIDE SEQUENCE [LARGE SCALE GENOMIC DNA]</scope>
</reference>
<feature type="domain" description="FAD-binding PCMH-type" evidence="5">
    <location>
        <begin position="1"/>
        <end position="154"/>
    </location>
</feature>
<evidence type="ECO:0000256" key="2">
    <source>
        <dbReference type="ARBA" id="ARBA00022827"/>
    </source>
</evidence>